<dbReference type="SUPFAM" id="SSF51735">
    <property type="entry name" value="NAD(P)-binding Rossmann-fold domains"/>
    <property type="match status" value="1"/>
</dbReference>
<dbReference type="InterPro" id="IPR036291">
    <property type="entry name" value="NAD(P)-bd_dom_sf"/>
</dbReference>
<dbReference type="InterPro" id="IPR006115">
    <property type="entry name" value="6PGDH_NADP-bd"/>
</dbReference>
<keyword evidence="3" id="KW-1185">Reference proteome</keyword>
<feature type="domain" description="6-phosphogluconate dehydrogenase NADP-binding" evidence="1">
    <location>
        <begin position="10"/>
        <end position="81"/>
    </location>
</feature>
<name>A0ABT8VPU2_9FLAO</name>
<dbReference type="InterPro" id="IPR051783">
    <property type="entry name" value="NAD(P)-dependent_oxidoreduct"/>
</dbReference>
<protein>
    <submittedName>
        <fullName evidence="2">NAD(P)H-binding protein</fullName>
    </submittedName>
</protein>
<evidence type="ECO:0000313" key="3">
    <source>
        <dbReference type="Proteomes" id="UP001168642"/>
    </source>
</evidence>
<comment type="caution">
    <text evidence="2">The sequence shown here is derived from an EMBL/GenBank/DDBJ whole genome shotgun (WGS) entry which is preliminary data.</text>
</comment>
<dbReference type="Gene3D" id="3.40.50.720">
    <property type="entry name" value="NAD(P)-binding Rossmann-like Domain"/>
    <property type="match status" value="1"/>
</dbReference>
<dbReference type="PANTHER" id="PTHR48079">
    <property type="entry name" value="PROTEIN YEEZ"/>
    <property type="match status" value="1"/>
</dbReference>
<sequence length="274" mass="30925">MTKTKTKKSISILGCGWLGLPLAEALVNDGFTVKGSTTTTDKCETLLTKNIQPYVLSIDDEIDGNLDHFLQSEILFINVPFRKQKPFLNAYKTLVKVLEKSTIKHVIFISSTSVYSEINGEVTEDMDIPLNPAKKDLIVFENLFKNNPHFNTTIIRFAGLIGGTRNPGNFFKEDKIVQNALTPVNLIHLEDCIGIVKAIIKQQKWNTTYNAAASTHPTKANYYKLATEQMDKKPAKFIEELSSFKIVSNQKLIDELNYQFIYPDLIEGLKAFKN</sequence>
<dbReference type="RefSeq" id="WP_302883231.1">
    <property type="nucleotide sequence ID" value="NZ_JAUMIT010000001.1"/>
</dbReference>
<evidence type="ECO:0000259" key="1">
    <source>
        <dbReference type="Pfam" id="PF03446"/>
    </source>
</evidence>
<dbReference type="EMBL" id="JAUMIT010000001">
    <property type="protein sequence ID" value="MDO3693985.1"/>
    <property type="molecule type" value="Genomic_DNA"/>
</dbReference>
<reference evidence="2" key="1">
    <citation type="submission" date="2023-07" db="EMBL/GenBank/DDBJ databases">
        <title>Wenyingzhuangia sp. chi5 genome sequencing and assembly.</title>
        <authorList>
            <person name="Park S."/>
        </authorList>
    </citation>
    <scope>NUCLEOTIDE SEQUENCE</scope>
    <source>
        <strain evidence="2">Chi5</strain>
    </source>
</reference>
<proteinExistence type="predicted"/>
<evidence type="ECO:0000313" key="2">
    <source>
        <dbReference type="EMBL" id="MDO3693985.1"/>
    </source>
</evidence>
<accession>A0ABT8VPU2</accession>
<dbReference type="PANTHER" id="PTHR48079:SF6">
    <property type="entry name" value="NAD(P)-BINDING DOMAIN-CONTAINING PROTEIN-RELATED"/>
    <property type="match status" value="1"/>
</dbReference>
<organism evidence="2 3">
    <name type="scientific">Wenyingzhuangia gilva</name>
    <dbReference type="NCBI Taxonomy" id="3057677"/>
    <lineage>
        <taxon>Bacteria</taxon>
        <taxon>Pseudomonadati</taxon>
        <taxon>Bacteroidota</taxon>
        <taxon>Flavobacteriia</taxon>
        <taxon>Flavobacteriales</taxon>
        <taxon>Flavobacteriaceae</taxon>
        <taxon>Wenyingzhuangia</taxon>
    </lineage>
</organism>
<dbReference type="Proteomes" id="UP001168642">
    <property type="component" value="Unassembled WGS sequence"/>
</dbReference>
<dbReference type="Pfam" id="PF03446">
    <property type="entry name" value="NAD_binding_2"/>
    <property type="match status" value="1"/>
</dbReference>
<gene>
    <name evidence="2" type="ORF">QVZ41_03860</name>
</gene>